<comment type="caution">
    <text evidence="3">The sequence shown here is derived from an EMBL/GenBank/DDBJ whole genome shotgun (WGS) entry which is preliminary data.</text>
</comment>
<dbReference type="PROSITE" id="PS50222">
    <property type="entry name" value="EF_HAND_2"/>
    <property type="match status" value="1"/>
</dbReference>
<dbReference type="AlphaFoldDB" id="A0A7J6M3R1"/>
<feature type="region of interest" description="Disordered" evidence="1">
    <location>
        <begin position="352"/>
        <end position="377"/>
    </location>
</feature>
<reference evidence="3 4" key="1">
    <citation type="submission" date="2020-04" db="EMBL/GenBank/DDBJ databases">
        <title>Perkinsus olseni comparative genomics.</title>
        <authorList>
            <person name="Bogema D.R."/>
        </authorList>
    </citation>
    <scope>NUCLEOTIDE SEQUENCE [LARGE SCALE GENOMIC DNA]</scope>
    <source>
        <strain evidence="3">ATCC PRA-179</strain>
    </source>
</reference>
<organism evidence="3 4">
    <name type="scientific">Perkinsus olseni</name>
    <name type="common">Perkinsus atlanticus</name>
    <dbReference type="NCBI Taxonomy" id="32597"/>
    <lineage>
        <taxon>Eukaryota</taxon>
        <taxon>Sar</taxon>
        <taxon>Alveolata</taxon>
        <taxon>Perkinsozoa</taxon>
        <taxon>Perkinsea</taxon>
        <taxon>Perkinsida</taxon>
        <taxon>Perkinsidae</taxon>
        <taxon>Perkinsus</taxon>
    </lineage>
</organism>
<feature type="compositionally biased region" description="Polar residues" evidence="1">
    <location>
        <begin position="354"/>
        <end position="377"/>
    </location>
</feature>
<evidence type="ECO:0000313" key="3">
    <source>
        <dbReference type="EMBL" id="KAF4666144.1"/>
    </source>
</evidence>
<gene>
    <name evidence="3" type="ORF">FOZ61_010084</name>
</gene>
<dbReference type="OrthoDB" id="10636062at2759"/>
<dbReference type="EMBL" id="JABAHT010000079">
    <property type="protein sequence ID" value="KAF4666144.1"/>
    <property type="molecule type" value="Genomic_DNA"/>
</dbReference>
<dbReference type="InterPro" id="IPR018247">
    <property type="entry name" value="EF_Hand_1_Ca_BS"/>
</dbReference>
<name>A0A7J6M3R1_PEROL</name>
<feature type="domain" description="EF-hand" evidence="2">
    <location>
        <begin position="79"/>
        <end position="108"/>
    </location>
</feature>
<sequence>MAVASPYENELDAAIDKLRSLTAKQGSLAASRSERTLAIMFGGKNKARKAKQRRVAQTDVSNRFTKLLEHIGNSAYYTDRLFKTLDADGSGSISPKELLPSPELRQKEWSLMTTDEKWNRYLGESVQHPEKRASSDDEDDGSAFTCFTLAFLDGLAAPLKAVGPDSGAAMERVRSGPIARDKEARLRRLLKLEREKNFMRLKVALLSQGKKSTDTGAYGFRAQEEVRNKVKSIKLYLKDLNQSRRDLHHTRVHLATLLKRSSRMAEIRAKAALEKERLVEEEKARRAIVSQHRSNTVLSSVQFGVDALVIPEEIDEDLLSDNESEDSAEIRRRQQFERRRSAIEPLAADVRSRFAQSTHSDQNQAIRFTRSATPTQE</sequence>
<protein>
    <recommendedName>
        <fullName evidence="2">EF-hand domain-containing protein</fullName>
    </recommendedName>
</protein>
<evidence type="ECO:0000259" key="2">
    <source>
        <dbReference type="PROSITE" id="PS50222"/>
    </source>
</evidence>
<dbReference type="Proteomes" id="UP000570595">
    <property type="component" value="Unassembled WGS sequence"/>
</dbReference>
<evidence type="ECO:0000313" key="4">
    <source>
        <dbReference type="Proteomes" id="UP000570595"/>
    </source>
</evidence>
<proteinExistence type="predicted"/>
<dbReference type="GO" id="GO:0005509">
    <property type="term" value="F:calcium ion binding"/>
    <property type="evidence" value="ECO:0007669"/>
    <property type="project" value="InterPro"/>
</dbReference>
<dbReference type="PROSITE" id="PS00018">
    <property type="entry name" value="EF_HAND_1"/>
    <property type="match status" value="1"/>
</dbReference>
<dbReference type="InterPro" id="IPR002048">
    <property type="entry name" value="EF_hand_dom"/>
</dbReference>
<evidence type="ECO:0000256" key="1">
    <source>
        <dbReference type="SAM" id="MobiDB-lite"/>
    </source>
</evidence>
<accession>A0A7J6M3R1</accession>